<evidence type="ECO:0000313" key="2">
    <source>
        <dbReference type="EMBL" id="KAB2330458.1"/>
    </source>
</evidence>
<dbReference type="AlphaFoldDB" id="A0A6L3V079"/>
<keyword evidence="2" id="KW-0378">Hydrolase</keyword>
<keyword evidence="3" id="KW-1185">Reference proteome</keyword>
<dbReference type="InterPro" id="IPR050662">
    <property type="entry name" value="Sec-metab_biosynth-thioest"/>
</dbReference>
<dbReference type="InterPro" id="IPR036866">
    <property type="entry name" value="RibonucZ/Hydroxyglut_hydro"/>
</dbReference>
<dbReference type="EMBL" id="WBOS01000014">
    <property type="protein sequence ID" value="KAB2330458.1"/>
    <property type="molecule type" value="Genomic_DNA"/>
</dbReference>
<dbReference type="SMART" id="SM00849">
    <property type="entry name" value="Lactamase_B"/>
    <property type="match status" value="1"/>
</dbReference>
<sequence length="266" mass="30410">MIEINSYGNVTSLKGFVKYKDISLPIHLFFADHMLIDTGPFSLLPDLIPFFQRESFDFVALTHVHEDHTGNANWIQENKEVPIYIHPMSVDECLHVKEYHPFRQGFWGIREGFTAQPLKESLHSRKDKWRVVHTPGHSNDHMVFLNTSTGILFSGDLLVGVKPKGILPDESIAKTIESLNTVLSLDFQEMFCAHSGYFPNGKILLKEKKEWLGNLQADILHLYKQGLSVPEINQKLFPSTQPLISVSENEWDSIHIINNVLKSSFE</sequence>
<dbReference type="GO" id="GO:0016787">
    <property type="term" value="F:hydrolase activity"/>
    <property type="evidence" value="ECO:0007669"/>
    <property type="project" value="UniProtKB-KW"/>
</dbReference>
<protein>
    <submittedName>
        <fullName evidence="2">MBL fold metallo-hydrolase</fullName>
    </submittedName>
</protein>
<dbReference type="Gene3D" id="3.60.15.10">
    <property type="entry name" value="Ribonuclease Z/Hydroxyacylglutathione hydrolase-like"/>
    <property type="match status" value="1"/>
</dbReference>
<comment type="caution">
    <text evidence="2">The sequence shown here is derived from an EMBL/GenBank/DDBJ whole genome shotgun (WGS) entry which is preliminary data.</text>
</comment>
<dbReference type="Pfam" id="PF00753">
    <property type="entry name" value="Lactamase_B"/>
    <property type="match status" value="1"/>
</dbReference>
<evidence type="ECO:0000313" key="3">
    <source>
        <dbReference type="Proteomes" id="UP000481030"/>
    </source>
</evidence>
<accession>A0A6L3V079</accession>
<dbReference type="Proteomes" id="UP000481030">
    <property type="component" value="Unassembled WGS sequence"/>
</dbReference>
<dbReference type="PANTHER" id="PTHR23131">
    <property type="entry name" value="ENDORIBONUCLEASE LACTB2"/>
    <property type="match status" value="1"/>
</dbReference>
<dbReference type="RefSeq" id="WP_151536558.1">
    <property type="nucleotide sequence ID" value="NZ_WBOS01000014.1"/>
</dbReference>
<gene>
    <name evidence="2" type="ORF">F7731_19995</name>
</gene>
<dbReference type="SUPFAM" id="SSF56281">
    <property type="entry name" value="Metallo-hydrolase/oxidoreductase"/>
    <property type="match status" value="1"/>
</dbReference>
<organism evidence="2 3">
    <name type="scientific">Cytobacillus depressus</name>
    <dbReference type="NCBI Taxonomy" id="1602942"/>
    <lineage>
        <taxon>Bacteria</taxon>
        <taxon>Bacillati</taxon>
        <taxon>Bacillota</taxon>
        <taxon>Bacilli</taxon>
        <taxon>Bacillales</taxon>
        <taxon>Bacillaceae</taxon>
        <taxon>Cytobacillus</taxon>
    </lineage>
</organism>
<proteinExistence type="predicted"/>
<dbReference type="OrthoDB" id="235784at2"/>
<reference evidence="2 3" key="1">
    <citation type="journal article" date="2016" name="Antonie Van Leeuwenhoek">
        <title>Bacillus depressus sp. nov., isolated from soil of a sunflower field.</title>
        <authorList>
            <person name="Wei X."/>
            <person name="Xin D."/>
            <person name="Xin Y."/>
            <person name="Zhang H."/>
            <person name="Wang T."/>
            <person name="Zhang J."/>
        </authorList>
    </citation>
    <scope>NUCLEOTIDE SEQUENCE [LARGE SCALE GENOMIC DNA]</scope>
    <source>
        <strain evidence="2 3">BZ1</strain>
    </source>
</reference>
<feature type="domain" description="Metallo-beta-lactamase" evidence="1">
    <location>
        <begin position="25"/>
        <end position="194"/>
    </location>
</feature>
<name>A0A6L3V079_9BACI</name>
<evidence type="ECO:0000259" key="1">
    <source>
        <dbReference type="SMART" id="SM00849"/>
    </source>
</evidence>
<dbReference type="InterPro" id="IPR001279">
    <property type="entry name" value="Metallo-B-lactamas"/>
</dbReference>